<organism evidence="2 3">
    <name type="scientific">Rangifer tarandus platyrhynchus</name>
    <name type="common">Svalbard reindeer</name>
    <dbReference type="NCBI Taxonomy" id="3082113"/>
    <lineage>
        <taxon>Eukaryota</taxon>
        <taxon>Metazoa</taxon>
        <taxon>Chordata</taxon>
        <taxon>Craniata</taxon>
        <taxon>Vertebrata</taxon>
        <taxon>Euteleostomi</taxon>
        <taxon>Mammalia</taxon>
        <taxon>Eutheria</taxon>
        <taxon>Laurasiatheria</taxon>
        <taxon>Artiodactyla</taxon>
        <taxon>Ruminantia</taxon>
        <taxon>Pecora</taxon>
        <taxon>Cervidae</taxon>
        <taxon>Odocoileinae</taxon>
        <taxon>Rangifer</taxon>
    </lineage>
</organism>
<reference evidence="2" key="1">
    <citation type="submission" date="2023-04" db="EMBL/GenBank/DDBJ databases">
        <authorList>
            <consortium name="ELIXIR-Norway"/>
        </authorList>
    </citation>
    <scope>NUCLEOTIDE SEQUENCE [LARGE SCALE GENOMIC DNA]</scope>
</reference>
<sequence>MQILPLTRSRHAVTFEERKCAREGRQYTETAWKETARWWLRFLMILGFRELCINENEWFGASGGSPLETARAMGWVWSPSGTGPPSRPPVENYPNPGPSTRSLVTSRTPVSRSPNPIQFGKRSRRKGEDS</sequence>
<evidence type="ECO:0000256" key="1">
    <source>
        <dbReference type="SAM" id="MobiDB-lite"/>
    </source>
</evidence>
<proteinExistence type="predicted"/>
<evidence type="ECO:0000313" key="2">
    <source>
        <dbReference type="EMBL" id="CAI9160455.1"/>
    </source>
</evidence>
<protein>
    <submittedName>
        <fullName evidence="2">Uncharacterized protein</fullName>
    </submittedName>
</protein>
<feature type="compositionally biased region" description="Basic residues" evidence="1">
    <location>
        <begin position="121"/>
        <end position="130"/>
    </location>
</feature>
<feature type="region of interest" description="Disordered" evidence="1">
    <location>
        <begin position="75"/>
        <end position="130"/>
    </location>
</feature>
<name>A0ABN8YFV0_RANTA</name>
<dbReference type="EMBL" id="OX459938">
    <property type="protein sequence ID" value="CAI9160455.1"/>
    <property type="molecule type" value="Genomic_DNA"/>
</dbReference>
<dbReference type="Proteomes" id="UP001176941">
    <property type="component" value="Chromosome 2"/>
</dbReference>
<keyword evidence="3" id="KW-1185">Reference proteome</keyword>
<evidence type="ECO:0000313" key="3">
    <source>
        <dbReference type="Proteomes" id="UP001176941"/>
    </source>
</evidence>
<feature type="compositionally biased region" description="Polar residues" evidence="1">
    <location>
        <begin position="98"/>
        <end position="116"/>
    </location>
</feature>
<accession>A0ABN8YFV0</accession>
<gene>
    <name evidence="2" type="ORF">MRATA1EN1_LOCUS9417</name>
</gene>